<comment type="caution">
    <text evidence="1">The sequence shown here is derived from an EMBL/GenBank/DDBJ whole genome shotgun (WGS) entry which is preliminary data.</text>
</comment>
<dbReference type="GO" id="GO:0061343">
    <property type="term" value="P:cell adhesion involved in heart morphogenesis"/>
    <property type="evidence" value="ECO:0007669"/>
    <property type="project" value="TreeGrafter"/>
</dbReference>
<dbReference type="GO" id="GO:0031012">
    <property type="term" value="C:extracellular matrix"/>
    <property type="evidence" value="ECO:0007669"/>
    <property type="project" value="TreeGrafter"/>
</dbReference>
<dbReference type="GO" id="GO:0007508">
    <property type="term" value="P:larval heart development"/>
    <property type="evidence" value="ECO:0007669"/>
    <property type="project" value="TreeGrafter"/>
</dbReference>
<reference evidence="1 2" key="1">
    <citation type="journal article" date="2014" name="Science">
        <title>Comparative genomics reveals insights into avian genome evolution and adaptation.</title>
        <authorList>
            <consortium name="Avian Genome Consortium"/>
            <person name="Zhang G."/>
            <person name="Li C."/>
            <person name="Li Q."/>
            <person name="Li B."/>
            <person name="Larkin D.M."/>
            <person name="Lee C."/>
            <person name="Storz J.F."/>
            <person name="Antunes A."/>
            <person name="Greenwold M.J."/>
            <person name="Meredith R.W."/>
            <person name="Odeen A."/>
            <person name="Cui J."/>
            <person name="Zhou Q."/>
            <person name="Xu L."/>
            <person name="Pan H."/>
            <person name="Wang Z."/>
            <person name="Jin L."/>
            <person name="Zhang P."/>
            <person name="Hu H."/>
            <person name="Yang W."/>
            <person name="Hu J."/>
            <person name="Xiao J."/>
            <person name="Yang Z."/>
            <person name="Liu Y."/>
            <person name="Xie Q."/>
            <person name="Yu H."/>
            <person name="Lian J."/>
            <person name="Wen P."/>
            <person name="Zhang F."/>
            <person name="Li H."/>
            <person name="Zeng Y."/>
            <person name="Xiong Z."/>
            <person name="Liu S."/>
            <person name="Zhou L."/>
            <person name="Huang Z."/>
            <person name="An N."/>
            <person name="Wang J."/>
            <person name="Zheng Q."/>
            <person name="Xiong Y."/>
            <person name="Wang G."/>
            <person name="Wang B."/>
            <person name="Wang J."/>
            <person name="Fan Y."/>
            <person name="da Fonseca R.R."/>
            <person name="Alfaro-Nunez A."/>
            <person name="Schubert M."/>
            <person name="Orlando L."/>
            <person name="Mourier T."/>
            <person name="Howard J.T."/>
            <person name="Ganapathy G."/>
            <person name="Pfenning A."/>
            <person name="Whitney O."/>
            <person name="Rivas M.V."/>
            <person name="Hara E."/>
            <person name="Smith J."/>
            <person name="Farre M."/>
            <person name="Narayan J."/>
            <person name="Slavov G."/>
            <person name="Romanov M.N."/>
            <person name="Borges R."/>
            <person name="Machado J.P."/>
            <person name="Khan I."/>
            <person name="Springer M.S."/>
            <person name="Gatesy J."/>
            <person name="Hoffmann F.G."/>
            <person name="Opazo J.C."/>
            <person name="Hastad O."/>
            <person name="Sawyer R.H."/>
            <person name="Kim H."/>
            <person name="Kim K.W."/>
            <person name="Kim H.J."/>
            <person name="Cho S."/>
            <person name="Li N."/>
            <person name="Huang Y."/>
            <person name="Bruford M.W."/>
            <person name="Zhan X."/>
            <person name="Dixon A."/>
            <person name="Bertelsen M.F."/>
            <person name="Derryberry E."/>
            <person name="Warren W."/>
            <person name="Wilson R.K."/>
            <person name="Li S."/>
            <person name="Ray D.A."/>
            <person name="Green R.E."/>
            <person name="O'Brien S.J."/>
            <person name="Griffin D."/>
            <person name="Johnson W.E."/>
            <person name="Haussler D."/>
            <person name="Ryder O.A."/>
            <person name="Willerslev E."/>
            <person name="Graves G.R."/>
            <person name="Alstrom P."/>
            <person name="Fjeldsa J."/>
            <person name="Mindell D.P."/>
            <person name="Edwards S.V."/>
            <person name="Braun E.L."/>
            <person name="Rahbek C."/>
            <person name="Burt D.W."/>
            <person name="Houde P."/>
            <person name="Zhang Y."/>
            <person name="Yang H."/>
            <person name="Wang J."/>
            <person name="Jarvis E.D."/>
            <person name="Gilbert M.T."/>
            <person name="Wang J."/>
        </authorList>
    </citation>
    <scope>NUCLEOTIDE SEQUENCE [LARGE SCALE GENOMIC DNA]</scope>
    <source>
        <strain evidence="1">BGI_N339</strain>
    </source>
</reference>
<dbReference type="AlphaFoldDB" id="A0AAW3DME5"/>
<evidence type="ECO:0000313" key="1">
    <source>
        <dbReference type="EMBL" id="KFV00708.1"/>
    </source>
</evidence>
<proteinExistence type="predicted"/>
<protein>
    <submittedName>
        <fullName evidence="1">Uncharacterized protein</fullName>
    </submittedName>
</protein>
<sequence length="194" mass="22360">RNAGLAKSRVRTLNFRRANFQLFKELLDGIPQETVLKGIGTEQSWQLFEDTLLRGQELSIPQQKKSSKGGRQPAWLSKDLQLKLKEKRERYRKWKQGCVTWEEYRGVAWMCGDRIRKAKVQMELNLVKDVKNNKKGFYRYISRGRQAKESVPPLINEKGELASSDMQKTETLNKCFASVDTGGQASHVCQDPEP</sequence>
<evidence type="ECO:0000313" key="2">
    <source>
        <dbReference type="Proteomes" id="UP000053149"/>
    </source>
</evidence>
<dbReference type="PANTHER" id="PTHR33395:SF22">
    <property type="entry name" value="REVERSE TRANSCRIPTASE DOMAIN-CONTAINING PROTEIN"/>
    <property type="match status" value="1"/>
</dbReference>
<organism evidence="1 2">
    <name type="scientific">Pterocles gutturalis</name>
    <name type="common">yellow-throated sandgrouse</name>
    <dbReference type="NCBI Taxonomy" id="240206"/>
    <lineage>
        <taxon>Eukaryota</taxon>
        <taxon>Metazoa</taxon>
        <taxon>Chordata</taxon>
        <taxon>Craniata</taxon>
        <taxon>Vertebrata</taxon>
        <taxon>Euteleostomi</taxon>
        <taxon>Archelosauria</taxon>
        <taxon>Archosauria</taxon>
        <taxon>Dinosauria</taxon>
        <taxon>Saurischia</taxon>
        <taxon>Theropoda</taxon>
        <taxon>Coelurosauria</taxon>
        <taxon>Aves</taxon>
        <taxon>Neognathae</taxon>
        <taxon>Neoaves</taxon>
        <taxon>Columbimorphae</taxon>
        <taxon>Pterocliformes</taxon>
        <taxon>Pteroclidae</taxon>
        <taxon>Pterocles</taxon>
    </lineage>
</organism>
<gene>
    <name evidence="1" type="ORF">N339_06110</name>
</gene>
<accession>A0AAW3DME5</accession>
<dbReference type="EMBL" id="JMFR01072375">
    <property type="protein sequence ID" value="KFV00708.1"/>
    <property type="molecule type" value="Genomic_DNA"/>
</dbReference>
<name>A0AAW3DME5_9AVES</name>
<keyword evidence="2" id="KW-1185">Reference proteome</keyword>
<dbReference type="PANTHER" id="PTHR33395">
    <property type="entry name" value="TRANSCRIPTASE, PUTATIVE-RELATED-RELATED"/>
    <property type="match status" value="1"/>
</dbReference>
<feature type="non-terminal residue" evidence="1">
    <location>
        <position position="1"/>
    </location>
</feature>
<dbReference type="Proteomes" id="UP000053149">
    <property type="component" value="Unassembled WGS sequence"/>
</dbReference>
<feature type="non-terminal residue" evidence="1">
    <location>
        <position position="194"/>
    </location>
</feature>